<evidence type="ECO:0000256" key="2">
    <source>
        <dbReference type="ARBA" id="ARBA00022679"/>
    </source>
</evidence>
<keyword evidence="1" id="KW-0328">Glycosyltransferase</keyword>
<proteinExistence type="predicted"/>
<dbReference type="SUPFAM" id="SSF53756">
    <property type="entry name" value="UDP-Glycosyltransferase/glycogen phosphorylase"/>
    <property type="match status" value="1"/>
</dbReference>
<protein>
    <submittedName>
        <fullName evidence="3">ADP-heptose--LPS heptosyltransferase 2</fullName>
        <ecNumber evidence="3">2.-.-.-</ecNumber>
    </submittedName>
</protein>
<dbReference type="RefSeq" id="WP_419191152.1">
    <property type="nucleotide sequence ID" value="NZ_CP036434.1"/>
</dbReference>
<evidence type="ECO:0000313" key="3">
    <source>
        <dbReference type="EMBL" id="QDV06339.1"/>
    </source>
</evidence>
<dbReference type="Gene3D" id="3.40.50.2000">
    <property type="entry name" value="Glycogen Phosphorylase B"/>
    <property type="match status" value="2"/>
</dbReference>
<keyword evidence="2 3" id="KW-0808">Transferase</keyword>
<dbReference type="InterPro" id="IPR002201">
    <property type="entry name" value="Glyco_trans_9"/>
</dbReference>
<accession>A0A518EQH6</accession>
<dbReference type="InterPro" id="IPR051199">
    <property type="entry name" value="LPS_LOS_Heptosyltrfase"/>
</dbReference>
<dbReference type="EC" id="2.-.-.-" evidence="3"/>
<sequence length="354" mass="38281">MSGQHRSSAASDLEPFVAPRILLVRLGAIGDVVNALIVANGIRHHLPAATIGWAVHPLSKPLLEGHPAVDRIHVWKKGDGLRGFRGVVREVRDSSYDVALDLQRLQKSALLARFSGAPRVLGFDRGRAKEQSWLWTKERILSGHPREHMVLQYQRFLDLLGLPRAPLLRTLATDSESEAWAVRFVAEACGGAAPILLNIGASKPEKLWPEASFRALAPDLERDFPDVPVVVTGGPQDVQMGRALGQAVSKWHVLTGETSLRQLTALLSLSRGMVTGDTGAMHMAAALSVPTVAIFGPSDPLRTGPFGRGHVILQGGEPVALPASLSCLPPRVRCPMAATSPAQVSFQMRQSWLR</sequence>
<dbReference type="PANTHER" id="PTHR30160:SF1">
    <property type="entry name" value="LIPOPOLYSACCHARIDE 1,2-N-ACETYLGLUCOSAMINETRANSFERASE-RELATED"/>
    <property type="match status" value="1"/>
</dbReference>
<name>A0A518EQH6_9BACT</name>
<dbReference type="PANTHER" id="PTHR30160">
    <property type="entry name" value="TETRAACYLDISACCHARIDE 4'-KINASE-RELATED"/>
    <property type="match status" value="1"/>
</dbReference>
<evidence type="ECO:0000256" key="1">
    <source>
        <dbReference type="ARBA" id="ARBA00022676"/>
    </source>
</evidence>
<reference evidence="3 4" key="1">
    <citation type="submission" date="2019-02" db="EMBL/GenBank/DDBJ databases">
        <title>Deep-cultivation of Planctomycetes and their phenomic and genomic characterization uncovers novel biology.</title>
        <authorList>
            <person name="Wiegand S."/>
            <person name="Jogler M."/>
            <person name="Boedeker C."/>
            <person name="Pinto D."/>
            <person name="Vollmers J."/>
            <person name="Rivas-Marin E."/>
            <person name="Kohn T."/>
            <person name="Peeters S.H."/>
            <person name="Heuer A."/>
            <person name="Rast P."/>
            <person name="Oberbeckmann S."/>
            <person name="Bunk B."/>
            <person name="Jeske O."/>
            <person name="Meyerdierks A."/>
            <person name="Storesund J.E."/>
            <person name="Kallscheuer N."/>
            <person name="Luecker S."/>
            <person name="Lage O.M."/>
            <person name="Pohl T."/>
            <person name="Merkel B.J."/>
            <person name="Hornburger P."/>
            <person name="Mueller R.-W."/>
            <person name="Bruemmer F."/>
            <person name="Labrenz M."/>
            <person name="Spormann A.M."/>
            <person name="Op den Camp H."/>
            <person name="Overmann J."/>
            <person name="Amann R."/>
            <person name="Jetten M.S.M."/>
            <person name="Mascher T."/>
            <person name="Medema M.H."/>
            <person name="Devos D.P."/>
            <person name="Kaster A.-K."/>
            <person name="Ovreas L."/>
            <person name="Rohde M."/>
            <person name="Galperin M.Y."/>
            <person name="Jogler C."/>
        </authorList>
    </citation>
    <scope>NUCLEOTIDE SEQUENCE [LARGE SCALE GENOMIC DNA]</scope>
    <source>
        <strain evidence="3 4">Poly30</strain>
    </source>
</reference>
<organism evidence="3 4">
    <name type="scientific">Saltatorellus ferox</name>
    <dbReference type="NCBI Taxonomy" id="2528018"/>
    <lineage>
        <taxon>Bacteria</taxon>
        <taxon>Pseudomonadati</taxon>
        <taxon>Planctomycetota</taxon>
        <taxon>Planctomycetia</taxon>
        <taxon>Planctomycetia incertae sedis</taxon>
        <taxon>Saltatorellus</taxon>
    </lineage>
</organism>
<evidence type="ECO:0000313" key="4">
    <source>
        <dbReference type="Proteomes" id="UP000320390"/>
    </source>
</evidence>
<dbReference type="Pfam" id="PF01075">
    <property type="entry name" value="Glyco_transf_9"/>
    <property type="match status" value="1"/>
</dbReference>
<dbReference type="AlphaFoldDB" id="A0A518EQH6"/>
<dbReference type="Proteomes" id="UP000320390">
    <property type="component" value="Chromosome"/>
</dbReference>
<dbReference type="GO" id="GO:0005829">
    <property type="term" value="C:cytosol"/>
    <property type="evidence" value="ECO:0007669"/>
    <property type="project" value="TreeGrafter"/>
</dbReference>
<gene>
    <name evidence="3" type="primary">rfaF_2</name>
    <name evidence="3" type="ORF">Poly30_18480</name>
</gene>
<dbReference type="GO" id="GO:0008713">
    <property type="term" value="F:ADP-heptose-lipopolysaccharide heptosyltransferase activity"/>
    <property type="evidence" value="ECO:0007669"/>
    <property type="project" value="TreeGrafter"/>
</dbReference>
<dbReference type="EMBL" id="CP036434">
    <property type="protein sequence ID" value="QDV06339.1"/>
    <property type="molecule type" value="Genomic_DNA"/>
</dbReference>
<dbReference type="CDD" id="cd03789">
    <property type="entry name" value="GT9_LPS_heptosyltransferase"/>
    <property type="match status" value="1"/>
</dbReference>
<dbReference type="GO" id="GO:0009244">
    <property type="term" value="P:lipopolysaccharide core region biosynthetic process"/>
    <property type="evidence" value="ECO:0007669"/>
    <property type="project" value="TreeGrafter"/>
</dbReference>
<keyword evidence="4" id="KW-1185">Reference proteome</keyword>